<feature type="domain" description="Solute-binding protein family 5" evidence="3">
    <location>
        <begin position="109"/>
        <end position="430"/>
    </location>
</feature>
<gene>
    <name evidence="4" type="ORF">EV193_101218</name>
</gene>
<protein>
    <submittedName>
        <fullName evidence="4">ABC-type transport system substrate-binding protein</fullName>
    </submittedName>
</protein>
<keyword evidence="2" id="KW-0732">Signal</keyword>
<dbReference type="PROSITE" id="PS51257">
    <property type="entry name" value="PROKAR_LIPOPROTEIN"/>
    <property type="match status" value="1"/>
</dbReference>
<feature type="compositionally biased region" description="Pro residues" evidence="1">
    <location>
        <begin position="24"/>
        <end position="40"/>
    </location>
</feature>
<dbReference type="CDD" id="cd08501">
    <property type="entry name" value="PBP2_Lpqw"/>
    <property type="match status" value="1"/>
</dbReference>
<evidence type="ECO:0000313" key="5">
    <source>
        <dbReference type="Proteomes" id="UP000294257"/>
    </source>
</evidence>
<dbReference type="GO" id="GO:1904680">
    <property type="term" value="F:peptide transmembrane transporter activity"/>
    <property type="evidence" value="ECO:0007669"/>
    <property type="project" value="TreeGrafter"/>
</dbReference>
<keyword evidence="5" id="KW-1185">Reference proteome</keyword>
<proteinExistence type="predicted"/>
<evidence type="ECO:0000256" key="2">
    <source>
        <dbReference type="SAM" id="SignalP"/>
    </source>
</evidence>
<dbReference type="InterPro" id="IPR039424">
    <property type="entry name" value="SBP_5"/>
</dbReference>
<dbReference type="Gene3D" id="3.90.76.10">
    <property type="entry name" value="Dipeptide-binding Protein, Domain 1"/>
    <property type="match status" value="1"/>
</dbReference>
<dbReference type="PANTHER" id="PTHR30290">
    <property type="entry name" value="PERIPLASMIC BINDING COMPONENT OF ABC TRANSPORTER"/>
    <property type="match status" value="1"/>
</dbReference>
<dbReference type="GO" id="GO:0015833">
    <property type="term" value="P:peptide transport"/>
    <property type="evidence" value="ECO:0007669"/>
    <property type="project" value="TreeGrafter"/>
</dbReference>
<dbReference type="AlphaFoldDB" id="A0A4V2EUF0"/>
<sequence length="566" mass="59744">MRAPGKLVPVVLLVLALVGCTNMPPPPLVTTPPSKPPPTKPAKTSEVVIGVDGITGGYNPHTVADQSAVTTALGALLLPSVFRPAADGTPQMDRTLMRSATVTKYQPYTVTYELRGDASWSDGPPIAAEDFLYLWEQMRRAPGVIDSAGYRLIDNITARDAGKVVEVTFDKPYPGWRSLFNGLLPAHLLKDAPGGWDAALEDGFPATGGPFAVSRLDQERGEIQLERNERYWEQPAALEKVVFRRADQVGVVDALRRGNDQLALLRTDSVGLSLLGTLGNTVAVHTVPRSATATVLLRPVGEDMSDARVRRAISALLDRDALVATGTRGGPGSTLRAEAQVLSPTAPGYRPTRPGGVSSGQPELAQAEAALQQAGYTRGAGIWMRDGRPLSLVIAAPAERESYVSMARELQRQLVNAGIQAKVETPSADQLFTESLASVPTGQRTTGAVHLAVVPRPVGGDPATVLASNFGCLQGESAVAGAQPTNPVGFCDASVQPTIEAALSGAVPVAETLTTIEPVLWREALTVPLFQEADSLAVRPELTGVDVGRAPSGPFDTAVAWRRAPN</sequence>
<dbReference type="RefSeq" id="WP_341273134.1">
    <property type="nucleotide sequence ID" value="NZ_SGWQ01000001.1"/>
</dbReference>
<comment type="caution">
    <text evidence="4">The sequence shown here is derived from an EMBL/GenBank/DDBJ whole genome shotgun (WGS) entry which is preliminary data.</text>
</comment>
<feature type="signal peptide" evidence="2">
    <location>
        <begin position="1"/>
        <end position="23"/>
    </location>
</feature>
<feature type="chain" id="PRO_5039278291" evidence="2">
    <location>
        <begin position="24"/>
        <end position="566"/>
    </location>
</feature>
<feature type="region of interest" description="Disordered" evidence="1">
    <location>
        <begin position="24"/>
        <end position="43"/>
    </location>
</feature>
<dbReference type="Proteomes" id="UP000294257">
    <property type="component" value="Unassembled WGS sequence"/>
</dbReference>
<accession>A0A4V2EUF0</accession>
<dbReference type="Pfam" id="PF00496">
    <property type="entry name" value="SBP_bac_5"/>
    <property type="match status" value="1"/>
</dbReference>
<dbReference type="PANTHER" id="PTHR30290:SF65">
    <property type="entry name" value="MONOACYL PHOSPHATIDYLINOSITOL TETRAMANNOSIDE-BINDING PROTEIN LPQW-RELATED"/>
    <property type="match status" value="1"/>
</dbReference>
<name>A0A4V2EUF0_9PSEU</name>
<dbReference type="EMBL" id="SGWQ01000001">
    <property type="protein sequence ID" value="RZS44343.1"/>
    <property type="molecule type" value="Genomic_DNA"/>
</dbReference>
<dbReference type="Gene3D" id="3.10.105.10">
    <property type="entry name" value="Dipeptide-binding Protein, Domain 3"/>
    <property type="match status" value="1"/>
</dbReference>
<dbReference type="SUPFAM" id="SSF53850">
    <property type="entry name" value="Periplasmic binding protein-like II"/>
    <property type="match status" value="1"/>
</dbReference>
<evidence type="ECO:0000313" key="4">
    <source>
        <dbReference type="EMBL" id="RZS44343.1"/>
    </source>
</evidence>
<organism evidence="4 5">
    <name type="scientific">Herbihabitans rhizosphaerae</name>
    <dbReference type="NCBI Taxonomy" id="1872711"/>
    <lineage>
        <taxon>Bacteria</taxon>
        <taxon>Bacillati</taxon>
        <taxon>Actinomycetota</taxon>
        <taxon>Actinomycetes</taxon>
        <taxon>Pseudonocardiales</taxon>
        <taxon>Pseudonocardiaceae</taxon>
        <taxon>Herbihabitans</taxon>
    </lineage>
</organism>
<evidence type="ECO:0000259" key="3">
    <source>
        <dbReference type="Pfam" id="PF00496"/>
    </source>
</evidence>
<dbReference type="InterPro" id="IPR000914">
    <property type="entry name" value="SBP_5_dom"/>
</dbReference>
<reference evidence="4 5" key="1">
    <citation type="submission" date="2019-02" db="EMBL/GenBank/DDBJ databases">
        <title>Genomic Encyclopedia of Type Strains, Phase IV (KMG-IV): sequencing the most valuable type-strain genomes for metagenomic binning, comparative biology and taxonomic classification.</title>
        <authorList>
            <person name="Goeker M."/>
        </authorList>
    </citation>
    <scope>NUCLEOTIDE SEQUENCE [LARGE SCALE GENOMIC DNA]</scope>
    <source>
        <strain evidence="4 5">DSM 101727</strain>
    </source>
</reference>
<evidence type="ECO:0000256" key="1">
    <source>
        <dbReference type="SAM" id="MobiDB-lite"/>
    </source>
</evidence>